<dbReference type="PANTHER" id="PTHR11709">
    <property type="entry name" value="MULTI-COPPER OXIDASE"/>
    <property type="match status" value="1"/>
</dbReference>
<sequence length="608" mass="68143">MAGIQTILPGWAHAHGTAAQSGLTALEPTRRVDNRVEYDITIEKTPLEIADERTTAITMNGTVPGPLIRLQEGEEVILRYHNALDEETSIHWHGLLLPNRFDGVPQVNYPGVAPGETFEAGPFEVRQYGTYWYHSHSGLQEQLGHYGPLVIDPAEGTPYEYDREHVVVLSDWAHDDPYQILANLKKGEHYYNFQQQTVGEFWSDVAEDGFFSTLKNRLRWDRMRMSATDLSAVRAPTYTYLMNGQAPGANWTGLFNPGERVRLRVINASAASIFDVRVPGLEMDVVQVSGQNVEPTATDEFRIGTAERYDVIVEPTEDRAYTVFAESLDRSSYARGTLAPREGMEGPVPEQRERPTLTMNAMGMDGMSDGDMGGMDHSNMEGMGEMDHGDMGHGDMSGDMKGQMSGGDAGDLRPPGTLPEPVMHDPDDDHGPAEAGLPMMTKSRLHEPGIGLGNDKWRVLTYDQLKAADEKDEFRAPDREIEMHLTGNMERFMWGINGVEFSDADPIRIGHNERVRLTMVNDTMMNHPMHLHGQFMELENGHGERAPLIDTITVKPAERVSLLIDGHEKGPWFFHCHILYHMDAGMARVFYVEPAPESNEEFYYDQVA</sequence>
<reference evidence="9" key="1">
    <citation type="submission" date="2022-08" db="EMBL/GenBank/DDBJ databases">
        <title>Genomic Encyclopedia of Type Strains, Phase V (KMG-V): Genome sequencing to study the core and pangenomes of soil and plant-associated prokaryotes.</title>
        <authorList>
            <person name="Whitman W."/>
        </authorList>
    </citation>
    <scope>NUCLEOTIDE SEQUENCE</scope>
    <source>
        <strain evidence="8">SP2016B</strain>
        <strain evidence="9">SP2017</strain>
    </source>
</reference>
<dbReference type="SUPFAM" id="SSF49503">
    <property type="entry name" value="Cupredoxins"/>
    <property type="match status" value="3"/>
</dbReference>
<evidence type="ECO:0000259" key="5">
    <source>
        <dbReference type="Pfam" id="PF00394"/>
    </source>
</evidence>
<proteinExistence type="predicted"/>
<dbReference type="InterPro" id="IPR006376">
    <property type="entry name" value="Cu-R_CopA"/>
</dbReference>
<dbReference type="PANTHER" id="PTHR11709:SF394">
    <property type="entry name" value="FI03373P-RELATED"/>
    <property type="match status" value="1"/>
</dbReference>
<evidence type="ECO:0000256" key="2">
    <source>
        <dbReference type="ARBA" id="ARBA00023002"/>
    </source>
</evidence>
<keyword evidence="1" id="KW-0479">Metal-binding</keyword>
<dbReference type="InterPro" id="IPR045087">
    <property type="entry name" value="Cu-oxidase_fam"/>
</dbReference>
<feature type="domain" description="Plastocyanin-like" evidence="5">
    <location>
        <begin position="230"/>
        <end position="326"/>
    </location>
</feature>
<dbReference type="Pfam" id="PF07731">
    <property type="entry name" value="Cu-oxidase_2"/>
    <property type="match status" value="1"/>
</dbReference>
<dbReference type="Pfam" id="PF07732">
    <property type="entry name" value="Cu-oxidase_3"/>
    <property type="match status" value="1"/>
</dbReference>
<dbReference type="Proteomes" id="UP001155010">
    <property type="component" value="Unassembled WGS sequence"/>
</dbReference>
<dbReference type="Gene3D" id="2.60.40.420">
    <property type="entry name" value="Cupredoxins - blue copper proteins"/>
    <property type="match status" value="3"/>
</dbReference>
<evidence type="ECO:0000313" key="10">
    <source>
        <dbReference type="Proteomes" id="UP001155010"/>
    </source>
</evidence>
<dbReference type="InterPro" id="IPR034279">
    <property type="entry name" value="CuRO_3_CopA"/>
</dbReference>
<protein>
    <submittedName>
        <fullName evidence="9">CopA family copper-resistance protein</fullName>
    </submittedName>
</protein>
<keyword evidence="3" id="KW-0186">Copper</keyword>
<dbReference type="InterPro" id="IPR011706">
    <property type="entry name" value="Cu-oxidase_C"/>
</dbReference>
<evidence type="ECO:0000256" key="3">
    <source>
        <dbReference type="ARBA" id="ARBA00023008"/>
    </source>
</evidence>
<feature type="region of interest" description="Disordered" evidence="4">
    <location>
        <begin position="402"/>
        <end position="426"/>
    </location>
</feature>
<dbReference type="AlphaFoldDB" id="A0A9X2UAV2"/>
<dbReference type="EMBL" id="JANTYZ010000017">
    <property type="protein sequence ID" value="MCS3866657.1"/>
    <property type="molecule type" value="Genomic_DNA"/>
</dbReference>
<evidence type="ECO:0000259" key="6">
    <source>
        <dbReference type="Pfam" id="PF07731"/>
    </source>
</evidence>
<evidence type="ECO:0000259" key="7">
    <source>
        <dbReference type="Pfam" id="PF07732"/>
    </source>
</evidence>
<dbReference type="InterPro" id="IPR033138">
    <property type="entry name" value="Cu_oxidase_CS"/>
</dbReference>
<organism evidence="9 10">
    <name type="scientific">Salinibacter ruber</name>
    <dbReference type="NCBI Taxonomy" id="146919"/>
    <lineage>
        <taxon>Bacteria</taxon>
        <taxon>Pseudomonadati</taxon>
        <taxon>Rhodothermota</taxon>
        <taxon>Rhodothermia</taxon>
        <taxon>Rhodothermales</taxon>
        <taxon>Salinibacteraceae</taxon>
        <taxon>Salinibacter</taxon>
    </lineage>
</organism>
<evidence type="ECO:0000313" key="9">
    <source>
        <dbReference type="EMBL" id="MCS3953079.1"/>
    </source>
</evidence>
<dbReference type="InterPro" id="IPR034282">
    <property type="entry name" value="CuRO_2_CopA"/>
</dbReference>
<name>A0A9X2UAV2_9BACT</name>
<dbReference type="CDD" id="cd13874">
    <property type="entry name" value="CuRO_2_CopA"/>
    <property type="match status" value="1"/>
</dbReference>
<dbReference type="InterPro" id="IPR011707">
    <property type="entry name" value="Cu-oxidase-like_N"/>
</dbReference>
<dbReference type="EMBL" id="JANUBB010000015">
    <property type="protein sequence ID" value="MCS3953079.1"/>
    <property type="molecule type" value="Genomic_DNA"/>
</dbReference>
<dbReference type="PROSITE" id="PS00080">
    <property type="entry name" value="MULTICOPPER_OXIDASE2"/>
    <property type="match status" value="1"/>
</dbReference>
<dbReference type="InterPro" id="IPR001117">
    <property type="entry name" value="Cu-oxidase_2nd"/>
</dbReference>
<dbReference type="Proteomes" id="UP001155034">
    <property type="component" value="Unassembled WGS sequence"/>
</dbReference>
<evidence type="ECO:0000256" key="1">
    <source>
        <dbReference type="ARBA" id="ARBA00022723"/>
    </source>
</evidence>
<keyword evidence="2" id="KW-0560">Oxidoreductase</keyword>
<feature type="domain" description="Plastocyanin-like" evidence="6">
    <location>
        <begin position="476"/>
        <end position="595"/>
    </location>
</feature>
<comment type="caution">
    <text evidence="9">The sequence shown here is derived from an EMBL/GenBank/DDBJ whole genome shotgun (WGS) entry which is preliminary data.</text>
</comment>
<dbReference type="CDD" id="cd13896">
    <property type="entry name" value="CuRO_3_CopA"/>
    <property type="match status" value="1"/>
</dbReference>
<evidence type="ECO:0000313" key="8">
    <source>
        <dbReference type="EMBL" id="MCS3866657.1"/>
    </source>
</evidence>
<accession>A0A9X2UAV2</accession>
<dbReference type="InterPro" id="IPR002355">
    <property type="entry name" value="Cu_oxidase_Cu_BS"/>
</dbReference>
<feature type="domain" description="Plastocyanin-like" evidence="7">
    <location>
        <begin position="43"/>
        <end position="154"/>
    </location>
</feature>
<dbReference type="NCBIfam" id="TIGR01480">
    <property type="entry name" value="copper_res_A"/>
    <property type="match status" value="1"/>
</dbReference>
<dbReference type="PROSITE" id="PS00079">
    <property type="entry name" value="MULTICOPPER_OXIDASE1"/>
    <property type="match status" value="1"/>
</dbReference>
<dbReference type="RefSeq" id="WP_423816163.1">
    <property type="nucleotide sequence ID" value="NZ_JACIFB010000021.1"/>
</dbReference>
<evidence type="ECO:0000256" key="4">
    <source>
        <dbReference type="SAM" id="MobiDB-lite"/>
    </source>
</evidence>
<dbReference type="GO" id="GO:0016491">
    <property type="term" value="F:oxidoreductase activity"/>
    <property type="evidence" value="ECO:0007669"/>
    <property type="project" value="UniProtKB-KW"/>
</dbReference>
<gene>
    <name evidence="8" type="ORF">GGP82_003237</name>
    <name evidence="9" type="ORF">GGP83_003054</name>
</gene>
<dbReference type="GO" id="GO:0005507">
    <property type="term" value="F:copper ion binding"/>
    <property type="evidence" value="ECO:0007669"/>
    <property type="project" value="InterPro"/>
</dbReference>
<dbReference type="GO" id="GO:0042597">
    <property type="term" value="C:periplasmic space"/>
    <property type="evidence" value="ECO:0007669"/>
    <property type="project" value="InterPro"/>
</dbReference>
<dbReference type="Pfam" id="PF00394">
    <property type="entry name" value="Cu-oxidase"/>
    <property type="match status" value="1"/>
</dbReference>
<dbReference type="InterPro" id="IPR008972">
    <property type="entry name" value="Cupredoxin"/>
</dbReference>